<feature type="domain" description="RRM" evidence="4">
    <location>
        <begin position="345"/>
        <end position="421"/>
    </location>
</feature>
<evidence type="ECO:0000256" key="3">
    <source>
        <dbReference type="SAM" id="MobiDB-lite"/>
    </source>
</evidence>
<dbReference type="AlphaFoldDB" id="A0A5C7IWE6"/>
<dbReference type="Proteomes" id="UP000323000">
    <property type="component" value="Chromosome 1"/>
</dbReference>
<keyword evidence="6" id="KW-1185">Reference proteome</keyword>
<dbReference type="OrthoDB" id="1875751at2759"/>
<reference evidence="6" key="1">
    <citation type="journal article" date="2019" name="Gigascience">
        <title>De novo genome assembly of the endangered Acer yangbiense, a plant species with extremely small populations endemic to Yunnan Province, China.</title>
        <authorList>
            <person name="Yang J."/>
            <person name="Wariss H.M."/>
            <person name="Tao L."/>
            <person name="Zhang R."/>
            <person name="Yun Q."/>
            <person name="Hollingsworth P."/>
            <person name="Dao Z."/>
            <person name="Luo G."/>
            <person name="Guo H."/>
            <person name="Ma Y."/>
            <person name="Sun W."/>
        </authorList>
    </citation>
    <scope>NUCLEOTIDE SEQUENCE [LARGE SCALE GENOMIC DNA]</scope>
    <source>
        <strain evidence="6">cv. Malutang</strain>
    </source>
</reference>
<dbReference type="PANTHER" id="PTHR48024:SF9">
    <property type="entry name" value="UBP1-ASSOCIATED PROTEINS 1A-RELATED"/>
    <property type="match status" value="1"/>
</dbReference>
<feature type="compositionally biased region" description="Low complexity" evidence="3">
    <location>
        <begin position="445"/>
        <end position="455"/>
    </location>
</feature>
<dbReference type="PANTHER" id="PTHR48024">
    <property type="entry name" value="GEO13361P1-RELATED"/>
    <property type="match status" value="1"/>
</dbReference>
<keyword evidence="1 2" id="KW-0694">RNA-binding</keyword>
<feature type="region of interest" description="Disordered" evidence="3">
    <location>
        <begin position="1"/>
        <end position="47"/>
    </location>
</feature>
<dbReference type="Pfam" id="PF00076">
    <property type="entry name" value="RRM_1"/>
    <property type="match status" value="2"/>
</dbReference>
<dbReference type="SUPFAM" id="SSF54928">
    <property type="entry name" value="RNA-binding domain, RBD"/>
    <property type="match status" value="2"/>
</dbReference>
<organism evidence="5 6">
    <name type="scientific">Acer yangbiense</name>
    <dbReference type="NCBI Taxonomy" id="1000413"/>
    <lineage>
        <taxon>Eukaryota</taxon>
        <taxon>Viridiplantae</taxon>
        <taxon>Streptophyta</taxon>
        <taxon>Embryophyta</taxon>
        <taxon>Tracheophyta</taxon>
        <taxon>Spermatophyta</taxon>
        <taxon>Magnoliopsida</taxon>
        <taxon>eudicotyledons</taxon>
        <taxon>Gunneridae</taxon>
        <taxon>Pentapetalae</taxon>
        <taxon>rosids</taxon>
        <taxon>malvids</taxon>
        <taxon>Sapindales</taxon>
        <taxon>Sapindaceae</taxon>
        <taxon>Hippocastanoideae</taxon>
        <taxon>Acereae</taxon>
        <taxon>Acer</taxon>
    </lineage>
</organism>
<dbReference type="GO" id="GO:0003723">
    <property type="term" value="F:RNA binding"/>
    <property type="evidence" value="ECO:0007669"/>
    <property type="project" value="UniProtKB-UniRule"/>
</dbReference>
<sequence length="658" mass="70425">MNFKGKLGKGGSSNVGGNEYHGSGHNRNGAIGSSNSGSDGNMVKNSVVGNAKSYGNTIYGSYSLKNGKGNKYSDGTNNSVGSKVSGSRFEMLNEEVEVNISEEILLSDINSQEENNSNVKVVLAEITNSSKKQNAKTGKGIKKITKKVDKLGVKKAGFQGNVSYFKGTQDQYSPVIDKESDGQDSANVLRLFHKEVREFENKCDVVVDDKVLEPFGKEQLATLVKDAVNKYPDFMNSVWQMADMDPAHRKIFVHGLGWDTTAETLKSEFSKYGEIEDCKAVMDRVSGKSKGYAFILFKHRSGARKALKQPQKKIGNRMTSCQLASTGPVPAPPPTAPPVSEYTQRKIFVSNVSADLEPEKLLEFFNQFGEVEEGPLGLDKNTGRPKGFALFVYKSVESAKKALEEPHKTFQGHTLHCQKAIDGPKPGKQQGYAGGAGAGAGAAGTGQQYHQQQHGQYHHSKKGKYSSSSGPGHLMAPSGPPVGYNPGVAAAAQALNPALGQALSALLASPGLSLGNLLAPVNQGGPPAAYGNQAVGGYGAQPAMPGGYQNPQMGQTSGVRPQQGGGIHFQAENIMSLKDFNFEGAVVLGMIVMAEWTLHSFSICLYLFAGQLLVSSFKAIWLSALKLAMAGRLRACQIFKVKISWGAYIFTATELTIF</sequence>
<feature type="domain" description="RRM" evidence="4">
    <location>
        <begin position="249"/>
        <end position="326"/>
    </location>
</feature>
<gene>
    <name evidence="5" type="ORF">EZV62_001988</name>
</gene>
<accession>A0A5C7IWE6</accession>
<feature type="compositionally biased region" description="Polar residues" evidence="3">
    <location>
        <begin position="31"/>
        <end position="47"/>
    </location>
</feature>
<dbReference type="Gene3D" id="3.30.70.330">
    <property type="match status" value="2"/>
</dbReference>
<dbReference type="InterPro" id="IPR035979">
    <property type="entry name" value="RBD_domain_sf"/>
</dbReference>
<proteinExistence type="predicted"/>
<feature type="compositionally biased region" description="Gly residues" evidence="3">
    <location>
        <begin position="432"/>
        <end position="444"/>
    </location>
</feature>
<dbReference type="SMART" id="SM00360">
    <property type="entry name" value="RRM"/>
    <property type="match status" value="2"/>
</dbReference>
<evidence type="ECO:0000256" key="2">
    <source>
        <dbReference type="PROSITE-ProRule" id="PRU00176"/>
    </source>
</evidence>
<dbReference type="InterPro" id="IPR050886">
    <property type="entry name" value="RNA-binding_reg"/>
</dbReference>
<dbReference type="GO" id="GO:0005634">
    <property type="term" value="C:nucleus"/>
    <property type="evidence" value="ECO:0007669"/>
    <property type="project" value="TreeGrafter"/>
</dbReference>
<feature type="region of interest" description="Disordered" evidence="3">
    <location>
        <begin position="423"/>
        <end position="480"/>
    </location>
</feature>
<comment type="caution">
    <text evidence="5">The sequence shown here is derived from an EMBL/GenBank/DDBJ whole genome shotgun (WGS) entry which is preliminary data.</text>
</comment>
<protein>
    <recommendedName>
        <fullName evidence="4">RRM domain-containing protein</fullName>
    </recommendedName>
</protein>
<dbReference type="PROSITE" id="PS50102">
    <property type="entry name" value="RRM"/>
    <property type="match status" value="2"/>
</dbReference>
<evidence type="ECO:0000313" key="5">
    <source>
        <dbReference type="EMBL" id="TXG73409.1"/>
    </source>
</evidence>
<evidence type="ECO:0000313" key="6">
    <source>
        <dbReference type="Proteomes" id="UP000323000"/>
    </source>
</evidence>
<evidence type="ECO:0000256" key="1">
    <source>
        <dbReference type="ARBA" id="ARBA00022884"/>
    </source>
</evidence>
<name>A0A5C7IWE6_9ROSI</name>
<dbReference type="EMBL" id="VAHF01000001">
    <property type="protein sequence ID" value="TXG73409.1"/>
    <property type="molecule type" value="Genomic_DNA"/>
</dbReference>
<dbReference type="InterPro" id="IPR012677">
    <property type="entry name" value="Nucleotide-bd_a/b_plait_sf"/>
</dbReference>
<dbReference type="InterPro" id="IPR000504">
    <property type="entry name" value="RRM_dom"/>
</dbReference>
<evidence type="ECO:0000259" key="4">
    <source>
        <dbReference type="PROSITE" id="PS50102"/>
    </source>
</evidence>